<dbReference type="Gene3D" id="3.40.50.12780">
    <property type="entry name" value="N-terminal domain of ligase-like"/>
    <property type="match status" value="1"/>
</dbReference>
<dbReference type="Pfam" id="PF13193">
    <property type="entry name" value="AMP-binding_C"/>
    <property type="match status" value="1"/>
</dbReference>
<dbReference type="InterPro" id="IPR050237">
    <property type="entry name" value="ATP-dep_AMP-bd_enzyme"/>
</dbReference>
<dbReference type="GO" id="GO:0016878">
    <property type="term" value="F:acid-thiol ligase activity"/>
    <property type="evidence" value="ECO:0007669"/>
    <property type="project" value="UniProtKB-ARBA"/>
</dbReference>
<evidence type="ECO:0000259" key="1">
    <source>
        <dbReference type="Pfam" id="PF00501"/>
    </source>
</evidence>
<dbReference type="Proteomes" id="UP000009047">
    <property type="component" value="Chromosome"/>
</dbReference>
<dbReference type="eggNOG" id="COG0318">
    <property type="taxonomic scope" value="Bacteria"/>
</dbReference>
<dbReference type="InterPro" id="IPR000873">
    <property type="entry name" value="AMP-dep_synth/lig_dom"/>
</dbReference>
<dbReference type="STRING" id="644282.Deba_0386"/>
<name>E1QDX5_DESB2</name>
<dbReference type="Gene3D" id="3.30.300.30">
    <property type="match status" value="1"/>
</dbReference>
<feature type="domain" description="AMP-dependent synthetase/ligase" evidence="1">
    <location>
        <begin position="29"/>
        <end position="407"/>
    </location>
</feature>
<accession>E1QDX5</accession>
<feature type="domain" description="AMP-binding enzyme C-terminal" evidence="2">
    <location>
        <begin position="461"/>
        <end position="536"/>
    </location>
</feature>
<keyword evidence="4" id="KW-1185">Reference proteome</keyword>
<reference evidence="3 4" key="1">
    <citation type="journal article" date="2010" name="Stand. Genomic Sci.">
        <title>Complete genome sequence of Desulfarculus baarsii type strain (2st14).</title>
        <authorList>
            <person name="Sun H."/>
            <person name="Spring S."/>
            <person name="Lapidus A."/>
            <person name="Davenport K."/>
            <person name="Del Rio T.G."/>
            <person name="Tice H."/>
            <person name="Nolan M."/>
            <person name="Copeland A."/>
            <person name="Cheng J.F."/>
            <person name="Lucas S."/>
            <person name="Tapia R."/>
            <person name="Goodwin L."/>
            <person name="Pitluck S."/>
            <person name="Ivanova N."/>
            <person name="Pagani I."/>
            <person name="Mavromatis K."/>
            <person name="Ovchinnikova G."/>
            <person name="Pati A."/>
            <person name="Chen A."/>
            <person name="Palaniappan K."/>
            <person name="Hauser L."/>
            <person name="Chang Y.J."/>
            <person name="Jeffries C.D."/>
            <person name="Detter J.C."/>
            <person name="Han C."/>
            <person name="Rohde M."/>
            <person name="Brambilla E."/>
            <person name="Goker M."/>
            <person name="Woyke T."/>
            <person name="Bristow J."/>
            <person name="Eisen J.A."/>
            <person name="Markowitz V."/>
            <person name="Hugenholtz P."/>
            <person name="Kyrpides N.C."/>
            <person name="Klenk H.P."/>
            <person name="Land M."/>
        </authorList>
    </citation>
    <scope>NUCLEOTIDE SEQUENCE [LARGE SCALE GENOMIC DNA]</scope>
    <source>
        <strain evidence="4">ATCC 33931 / DSM 2075 / LMG 7858 / VKM B-1802 / 2st14</strain>
    </source>
</reference>
<dbReference type="EMBL" id="CP002085">
    <property type="protein sequence ID" value="ADK83761.1"/>
    <property type="molecule type" value="Genomic_DNA"/>
</dbReference>
<evidence type="ECO:0000313" key="3">
    <source>
        <dbReference type="EMBL" id="ADK83761.1"/>
    </source>
</evidence>
<dbReference type="RefSeq" id="WP_013257217.1">
    <property type="nucleotide sequence ID" value="NC_014365.1"/>
</dbReference>
<dbReference type="PANTHER" id="PTHR43767">
    <property type="entry name" value="LONG-CHAIN-FATTY-ACID--COA LIGASE"/>
    <property type="match status" value="1"/>
</dbReference>
<dbReference type="HOGENOM" id="CLU_000022_59_7_7"/>
<sequence>MNVAHHSSWPNRMPKKLDYPQTPLHDLLATSARRFPDKPGVIYYGQVITYAQLWDQAQRLAGALAAMGLQKGDRVALYMQNCPHYLIGCFGVYAAGGVVAPLNPMLVERELYNIVGDSGARFIITTTELYGRVAPIAADLGVERVICGSLWDYMPENPAIPAPDFMAATPRAIDGAAAWLETLASAPGAPQVDIDIKADLAMLPYTAGSTGLPKGCMHTHATVMSNVWSAMYWTQLSSGANVLSCLPFFHVTGFVHSLAAPLAAGATLVMLTRWDREAALQAVEKYGVTHFVNITAMMADILSAKDIESRDLASLQMVGGGGAPLPVALGQRLKDLTGLDYVEGYGMTETISQTHFNPCDKVKLGSIGIPDFGVDARVIDIETLRELPAGQQGELVIHGPEIMLGYWNKPVETKEAFIELGGKRFLRTGDICRMDEEGYFFITDRLKRMINAAGFKVWPAEIEAVLYKHPHVLEACVISAPDAKRQETVKALIVAKPGCQPDPEEIMAWSRKEMSAYKAPRIVEIVAALPKSGAGKILWRQVQEQEMAKR</sequence>
<evidence type="ECO:0000313" key="4">
    <source>
        <dbReference type="Proteomes" id="UP000009047"/>
    </source>
</evidence>
<dbReference type="AlphaFoldDB" id="E1QDX5"/>
<dbReference type="SUPFAM" id="SSF56801">
    <property type="entry name" value="Acetyl-CoA synthetase-like"/>
    <property type="match status" value="1"/>
</dbReference>
<dbReference type="Pfam" id="PF00501">
    <property type="entry name" value="AMP-binding"/>
    <property type="match status" value="1"/>
</dbReference>
<dbReference type="InterPro" id="IPR025110">
    <property type="entry name" value="AMP-bd_C"/>
</dbReference>
<dbReference type="PANTHER" id="PTHR43767:SF1">
    <property type="entry name" value="NONRIBOSOMAL PEPTIDE SYNTHASE PES1 (EUROFUNG)-RELATED"/>
    <property type="match status" value="1"/>
</dbReference>
<dbReference type="InterPro" id="IPR045851">
    <property type="entry name" value="AMP-bd_C_sf"/>
</dbReference>
<evidence type="ECO:0000259" key="2">
    <source>
        <dbReference type="Pfam" id="PF13193"/>
    </source>
</evidence>
<gene>
    <name evidence="3" type="ordered locus">Deba_0386</name>
</gene>
<dbReference type="KEGG" id="dbr:Deba_0386"/>
<organism evidence="3 4">
    <name type="scientific">Desulfarculus baarsii (strain ATCC 33931 / DSM 2075 / LMG 7858 / VKM B-1802 / 2st14)</name>
    <dbReference type="NCBI Taxonomy" id="644282"/>
    <lineage>
        <taxon>Bacteria</taxon>
        <taxon>Pseudomonadati</taxon>
        <taxon>Thermodesulfobacteriota</taxon>
        <taxon>Desulfarculia</taxon>
        <taxon>Desulfarculales</taxon>
        <taxon>Desulfarculaceae</taxon>
        <taxon>Desulfarculus</taxon>
    </lineage>
</organism>
<dbReference type="NCBIfam" id="NF006181">
    <property type="entry name" value="PRK08314.1"/>
    <property type="match status" value="1"/>
</dbReference>
<dbReference type="InterPro" id="IPR042099">
    <property type="entry name" value="ANL_N_sf"/>
</dbReference>
<proteinExistence type="predicted"/>
<protein>
    <submittedName>
        <fullName evidence="3">AMP-dependent synthetase and ligase</fullName>
    </submittedName>
</protein>
<dbReference type="InterPro" id="IPR020845">
    <property type="entry name" value="AMP-binding_CS"/>
</dbReference>
<dbReference type="OrthoDB" id="9765680at2"/>
<keyword evidence="3" id="KW-0436">Ligase</keyword>
<dbReference type="PROSITE" id="PS00455">
    <property type="entry name" value="AMP_BINDING"/>
    <property type="match status" value="1"/>
</dbReference>